<dbReference type="Gene3D" id="1.10.8.60">
    <property type="match status" value="1"/>
</dbReference>
<feature type="compositionally biased region" description="Basic and acidic residues" evidence="9">
    <location>
        <begin position="113"/>
        <end position="145"/>
    </location>
</feature>
<dbReference type="InterPro" id="IPR041048">
    <property type="entry name" value="RuvB-like_C"/>
</dbReference>
<name>A0A5J4U463_9EUKA</name>
<evidence type="ECO:0000313" key="12">
    <source>
        <dbReference type="Proteomes" id="UP000324800"/>
    </source>
</evidence>
<evidence type="ECO:0000256" key="5">
    <source>
        <dbReference type="ARBA" id="ARBA00022806"/>
    </source>
</evidence>
<gene>
    <name evidence="11" type="ORF">EZS28_039335</name>
</gene>
<accession>A0A5J4U463</accession>
<comment type="caution">
    <text evidence="11">The sequence shown here is derived from an EMBL/GenBank/DDBJ whole genome shotgun (WGS) entry which is preliminary data.</text>
</comment>
<dbReference type="FunFam" id="1.10.8.60:FF:000010">
    <property type="entry name" value="RuvB-like helicase"/>
    <property type="match status" value="1"/>
</dbReference>
<dbReference type="GO" id="GO:0005634">
    <property type="term" value="C:nucleus"/>
    <property type="evidence" value="ECO:0007669"/>
    <property type="project" value="UniProtKB-SubCell"/>
</dbReference>
<dbReference type="InterPro" id="IPR027238">
    <property type="entry name" value="RuvB-like"/>
</dbReference>
<comment type="similarity">
    <text evidence="2 8">Belongs to the RuvB family.</text>
</comment>
<feature type="domain" description="RuvB-like AAA-lid" evidence="10">
    <location>
        <begin position="15"/>
        <end position="80"/>
    </location>
</feature>
<keyword evidence="7 8" id="KW-0539">Nucleus</keyword>
<evidence type="ECO:0000256" key="3">
    <source>
        <dbReference type="ARBA" id="ARBA00022741"/>
    </source>
</evidence>
<dbReference type="SUPFAM" id="SSF52540">
    <property type="entry name" value="P-loop containing nucleoside triphosphate hydrolases"/>
    <property type="match status" value="1"/>
</dbReference>
<dbReference type="EMBL" id="SNRW01020787">
    <property type="protein sequence ID" value="KAA6365139.1"/>
    <property type="molecule type" value="Genomic_DNA"/>
</dbReference>
<keyword evidence="6 8" id="KW-0067">ATP-binding</keyword>
<evidence type="ECO:0000256" key="1">
    <source>
        <dbReference type="ARBA" id="ARBA00004123"/>
    </source>
</evidence>
<comment type="catalytic activity">
    <reaction evidence="8">
        <text>ATP + H2O = ADP + phosphate + H(+)</text>
        <dbReference type="Rhea" id="RHEA:13065"/>
        <dbReference type="ChEBI" id="CHEBI:15377"/>
        <dbReference type="ChEBI" id="CHEBI:15378"/>
        <dbReference type="ChEBI" id="CHEBI:30616"/>
        <dbReference type="ChEBI" id="CHEBI:43474"/>
        <dbReference type="ChEBI" id="CHEBI:456216"/>
        <dbReference type="EC" id="3.6.4.12"/>
    </reaction>
</comment>
<dbReference type="InterPro" id="IPR027417">
    <property type="entry name" value="P-loop_NTPase"/>
</dbReference>
<dbReference type="OrthoDB" id="10060499at2759"/>
<evidence type="ECO:0000313" key="11">
    <source>
        <dbReference type="EMBL" id="KAA6365139.1"/>
    </source>
</evidence>
<dbReference type="AlphaFoldDB" id="A0A5J4U463"/>
<feature type="region of interest" description="Disordered" evidence="9">
    <location>
        <begin position="102"/>
        <end position="145"/>
    </location>
</feature>
<dbReference type="EC" id="3.6.4.12" evidence="8"/>
<dbReference type="GO" id="GO:0003678">
    <property type="term" value="F:DNA helicase activity"/>
    <property type="evidence" value="ECO:0007669"/>
    <property type="project" value="UniProtKB-EC"/>
</dbReference>
<proteinExistence type="inferred from homology"/>
<evidence type="ECO:0000259" key="10">
    <source>
        <dbReference type="Pfam" id="PF17856"/>
    </source>
</evidence>
<evidence type="ECO:0000256" key="2">
    <source>
        <dbReference type="ARBA" id="ARBA00007519"/>
    </source>
</evidence>
<sequence>ILSTDPYTKDDLLQIIQVRCEEEGVEIDEEAIDALTAIAEETSLRYALQLITTSNVVSQKRKSAKVEIQDVSKVLKLFADVHTSEQTLIDFDKDFVLDSNDYGIDQQEDDEQGIDKERRQQGIRDKEDEIEQENSKKDGKKMDVD</sequence>
<comment type="subcellular location">
    <subcellularLocation>
        <location evidence="1">Nucleus</location>
    </subcellularLocation>
</comment>
<organism evidence="11 12">
    <name type="scientific">Streblomastix strix</name>
    <dbReference type="NCBI Taxonomy" id="222440"/>
    <lineage>
        <taxon>Eukaryota</taxon>
        <taxon>Metamonada</taxon>
        <taxon>Preaxostyla</taxon>
        <taxon>Oxymonadida</taxon>
        <taxon>Streblomastigidae</taxon>
        <taxon>Streblomastix</taxon>
    </lineage>
</organism>
<dbReference type="Proteomes" id="UP000324800">
    <property type="component" value="Unassembled WGS sequence"/>
</dbReference>
<keyword evidence="8" id="KW-0804">Transcription</keyword>
<keyword evidence="8" id="KW-0805">Transcription regulation</keyword>
<dbReference type="GO" id="GO:0005524">
    <property type="term" value="F:ATP binding"/>
    <property type="evidence" value="ECO:0007669"/>
    <property type="project" value="UniProtKB-KW"/>
</dbReference>
<dbReference type="GO" id="GO:0016887">
    <property type="term" value="F:ATP hydrolysis activity"/>
    <property type="evidence" value="ECO:0007669"/>
    <property type="project" value="RHEA"/>
</dbReference>
<feature type="non-terminal residue" evidence="11">
    <location>
        <position position="1"/>
    </location>
</feature>
<dbReference type="PANTHER" id="PTHR11093">
    <property type="entry name" value="RUVB-RELATED REPTIN AND PONTIN"/>
    <property type="match status" value="1"/>
</dbReference>
<keyword evidence="3 8" id="KW-0547">Nucleotide-binding</keyword>
<dbReference type="Pfam" id="PF17856">
    <property type="entry name" value="TIP49_C"/>
    <property type="match status" value="1"/>
</dbReference>
<reference evidence="11 12" key="1">
    <citation type="submission" date="2019-03" db="EMBL/GenBank/DDBJ databases">
        <title>Single cell metagenomics reveals metabolic interactions within the superorganism composed of flagellate Streblomastix strix and complex community of Bacteroidetes bacteria on its surface.</title>
        <authorList>
            <person name="Treitli S.C."/>
            <person name="Kolisko M."/>
            <person name="Husnik F."/>
            <person name="Keeling P."/>
            <person name="Hampl V."/>
        </authorList>
    </citation>
    <scope>NUCLEOTIDE SEQUENCE [LARGE SCALE GENOMIC DNA]</scope>
    <source>
        <strain evidence="11">ST1C</strain>
    </source>
</reference>
<evidence type="ECO:0000256" key="9">
    <source>
        <dbReference type="SAM" id="MobiDB-lite"/>
    </source>
</evidence>
<keyword evidence="5 8" id="KW-0347">Helicase</keyword>
<protein>
    <recommendedName>
        <fullName evidence="8">RuvB-like helicase</fullName>
        <ecNumber evidence="8">3.6.4.12</ecNumber>
    </recommendedName>
</protein>
<keyword evidence="4 8" id="KW-0378">Hydrolase</keyword>
<evidence type="ECO:0000256" key="4">
    <source>
        <dbReference type="ARBA" id="ARBA00022801"/>
    </source>
</evidence>
<evidence type="ECO:0000256" key="6">
    <source>
        <dbReference type="ARBA" id="ARBA00022840"/>
    </source>
</evidence>
<evidence type="ECO:0000256" key="8">
    <source>
        <dbReference type="RuleBase" id="RU363048"/>
    </source>
</evidence>
<evidence type="ECO:0000256" key="7">
    <source>
        <dbReference type="ARBA" id="ARBA00023242"/>
    </source>
</evidence>